<sequence>MAIVGAIISTLSKSPQTRTGAGLSASFAFRNLAIMRCHRQYTMARVNPSGVEFTVPTLVLSNWKEKSLEAIRSEPALRACQLSDDGAVIALLMTFAPPGCSSLEIFQRGASLRRRWTRDGHVKDQEASDYFIHPKVKDLLLDETRVGDALKSYQSTQFCLGSHAAFADQFRLKLPADVKLFWSYTAMVLTCGAIPWKSLTPVKIDYYALNRCLHHTVTGFTGNVDQLPDHVRLEIASSLVEASRLPYPELRLKWPSPAPLLSEPSDELLGSASPGSPVPAKHTLDHSLSDRAGKRAKSRTNKSTWNEARGPYEERGEKARDTSYHEIWYCKHCDSTKKPNSITTNLSRARKHLRDFHGIRVIEHVERSDLKKQQHGTITDLFGRQEERQASRDLTEEKYLANAINIPAFEEALARLLAVRNIAHTFIEYPEFHAVILSCNYMARDVLLRSRRAVPKLLKKTFAQHKQGLVKKLHNSLSSMVHFTIDMWTSSEQKAAYQAIVVHFVDAETRGVAQALLSLREFKGSHNGKLQAKAFLEVVEEYDLRGKVGYFTMDNHDANDAMLDDIAKEIDGLDPVARRLRCSGHIMNLIVQAFLFRSKAKKIQDDEREGIDEAIYNDFKAEIGRALPRDNDTRWNSWFRLIDVAIENRAKFMDWIQENHAKIEKDALDHNDWNELGDIHAFLQVFHQISVRQGRENTLDEVLSHMDFLHHHFTRTKNRAFSGPRFYARFHVAWLKFEKYYQLTEQAPVYVTGILLHPALRKSYLSEQWKRNPAWVSNAVKAVRKIWSTDYKSYQLPDEQQEKEQELDEFDRWRQKVYSTASEVKDEFDRFIYGSQRGYPALHIAQARSQLKRLQGDYEAAHKVLNTHSQESDVEPTAPSAIRNFADGLIAIQRCLNCLQRDEISTAIESLRAWVPGPTPMAAAVMFQSILLHAKCLRFRGQFLESQTQLTKLRKVEDKNPDLDFEEYRRDWAYESAASLIEQVFPEEEAKQRLLKAEHRLHEELNRMKSKRITYPKDVPLRLLLAECFFAQEKYAKAEEICHNLTCELKFDRLHRQIILAKINHAKLLATTSADCLVPDECRSLRDKALAHWMEAGRLITSTSQNEGHSSLVVYLSLMNLFSYCEDNASQEARKSTGRSIERAQLGQSDQGVKYWIPGLMSWKKKLSLAEPLIDQRSKL</sequence>
<evidence type="ECO:0000256" key="5">
    <source>
        <dbReference type="ARBA" id="ARBA00023242"/>
    </source>
</evidence>
<keyword evidence="2" id="KW-0479">Metal-binding</keyword>
<evidence type="ECO:0000256" key="4">
    <source>
        <dbReference type="ARBA" id="ARBA00022833"/>
    </source>
</evidence>
<dbReference type="AlphaFoldDB" id="A0A8J5P1N8"/>
<keyword evidence="5" id="KW-0539">Nucleus</keyword>
<evidence type="ECO:0000313" key="8">
    <source>
        <dbReference type="Proteomes" id="UP000693942"/>
    </source>
</evidence>
<comment type="subcellular location">
    <subcellularLocation>
        <location evidence="1">Nucleus</location>
    </subcellularLocation>
</comment>
<evidence type="ECO:0000256" key="2">
    <source>
        <dbReference type="ARBA" id="ARBA00022723"/>
    </source>
</evidence>
<organism evidence="7 8">
    <name type="scientific">Fusarium oxysporum f. sp. raphani</name>
    <dbReference type="NCBI Taxonomy" id="96318"/>
    <lineage>
        <taxon>Eukaryota</taxon>
        <taxon>Fungi</taxon>
        <taxon>Dikarya</taxon>
        <taxon>Ascomycota</taxon>
        <taxon>Pezizomycotina</taxon>
        <taxon>Sordariomycetes</taxon>
        <taxon>Hypocreomycetidae</taxon>
        <taxon>Hypocreales</taxon>
        <taxon>Nectriaceae</taxon>
        <taxon>Fusarium</taxon>
        <taxon>Fusarium oxysporum species complex</taxon>
    </lineage>
</organism>
<proteinExistence type="predicted"/>
<dbReference type="GO" id="GO:0005634">
    <property type="term" value="C:nucleus"/>
    <property type="evidence" value="ECO:0007669"/>
    <property type="project" value="UniProtKB-SubCell"/>
</dbReference>
<evidence type="ECO:0000256" key="6">
    <source>
        <dbReference type="SAM" id="MobiDB-lite"/>
    </source>
</evidence>
<dbReference type="EMBL" id="JAELUR010000023">
    <property type="protein sequence ID" value="KAG7413098.1"/>
    <property type="molecule type" value="Genomic_DNA"/>
</dbReference>
<keyword evidence="4" id="KW-0862">Zinc</keyword>
<evidence type="ECO:0000256" key="3">
    <source>
        <dbReference type="ARBA" id="ARBA00022771"/>
    </source>
</evidence>
<dbReference type="PANTHER" id="PTHR46481">
    <property type="entry name" value="ZINC FINGER BED DOMAIN-CONTAINING PROTEIN 4"/>
    <property type="match status" value="1"/>
</dbReference>
<keyword evidence="3" id="KW-0863">Zinc-finger</keyword>
<gene>
    <name evidence="7" type="ORF">Forpi1262_v017213</name>
</gene>
<dbReference type="PANTHER" id="PTHR46481:SF10">
    <property type="entry name" value="ZINC FINGER BED DOMAIN-CONTAINING PROTEIN 39"/>
    <property type="match status" value="1"/>
</dbReference>
<protein>
    <submittedName>
        <fullName evidence="7">Putative AC9 transposase</fullName>
    </submittedName>
</protein>
<dbReference type="InterPro" id="IPR052035">
    <property type="entry name" value="ZnF_BED_domain_contain"/>
</dbReference>
<evidence type="ECO:0000256" key="1">
    <source>
        <dbReference type="ARBA" id="ARBA00004123"/>
    </source>
</evidence>
<feature type="compositionally biased region" description="Basic and acidic residues" evidence="6">
    <location>
        <begin position="282"/>
        <end position="293"/>
    </location>
</feature>
<accession>A0A8J5P1N8</accession>
<evidence type="ECO:0000313" key="7">
    <source>
        <dbReference type="EMBL" id="KAG7413098.1"/>
    </source>
</evidence>
<reference evidence="7" key="1">
    <citation type="submission" date="2021-04" db="EMBL/GenBank/DDBJ databases">
        <title>First draft genome resource for Brassicaceae pathogens Fusarium oxysporum f. sp. raphani and Fusarium oxysporum f. sp. rapae.</title>
        <authorList>
            <person name="Asai S."/>
        </authorList>
    </citation>
    <scope>NUCLEOTIDE SEQUENCE</scope>
    <source>
        <strain evidence="7">Tf1262</strain>
    </source>
</reference>
<dbReference type="Proteomes" id="UP000693942">
    <property type="component" value="Unassembled WGS sequence"/>
</dbReference>
<name>A0A8J5P1N8_FUSOX</name>
<comment type="caution">
    <text evidence="7">The sequence shown here is derived from an EMBL/GenBank/DDBJ whole genome shotgun (WGS) entry which is preliminary data.</text>
</comment>
<feature type="region of interest" description="Disordered" evidence="6">
    <location>
        <begin position="265"/>
        <end position="317"/>
    </location>
</feature>
<dbReference type="GO" id="GO:0008270">
    <property type="term" value="F:zinc ion binding"/>
    <property type="evidence" value="ECO:0007669"/>
    <property type="project" value="UniProtKB-KW"/>
</dbReference>